<keyword evidence="3" id="KW-1185">Reference proteome</keyword>
<accession>A0A9X7UY87</accession>
<dbReference type="RefSeq" id="WP_228345182.1">
    <property type="nucleotide sequence ID" value="NZ_CP046056.1"/>
</dbReference>
<dbReference type="AlphaFoldDB" id="A0A9X7UY87"/>
<reference evidence="2 3" key="1">
    <citation type="submission" date="2019-11" db="EMBL/GenBank/DDBJ databases">
        <title>Venatorbacter sp. nov. a predator of Campylobacter and other Gram-negative bacteria.</title>
        <authorList>
            <person name="Saeedi A."/>
            <person name="Cummings N.J."/>
            <person name="Connerton I.F."/>
            <person name="Connerton P.L."/>
        </authorList>
    </citation>
    <scope>NUCLEOTIDE SEQUENCE [LARGE SCALE GENOMIC DNA]</scope>
    <source>
        <strain evidence="2">XL5</strain>
    </source>
</reference>
<dbReference type="Proteomes" id="UP000596074">
    <property type="component" value="Chromosome"/>
</dbReference>
<gene>
    <name evidence="2" type="ORF">GJQ55_11825</name>
</gene>
<organism evidence="2 3">
    <name type="scientific">Venatoribacter cucullus</name>
    <dbReference type="NCBI Taxonomy" id="2661630"/>
    <lineage>
        <taxon>Bacteria</taxon>
        <taxon>Pseudomonadati</taxon>
        <taxon>Pseudomonadota</taxon>
        <taxon>Gammaproteobacteria</taxon>
        <taxon>Oceanospirillales</taxon>
        <taxon>Oceanospirillaceae</taxon>
        <taxon>Venatoribacter</taxon>
    </lineage>
</organism>
<evidence type="ECO:0000313" key="2">
    <source>
        <dbReference type="EMBL" id="QQD25119.1"/>
    </source>
</evidence>
<evidence type="ECO:0008006" key="4">
    <source>
        <dbReference type="Google" id="ProtNLM"/>
    </source>
</evidence>
<name>A0A9X7UY87_9GAMM</name>
<protein>
    <recommendedName>
        <fullName evidence="4">VWFA domain-containing protein</fullName>
    </recommendedName>
</protein>
<evidence type="ECO:0000256" key="1">
    <source>
        <dbReference type="SAM" id="MobiDB-lite"/>
    </source>
</evidence>
<feature type="region of interest" description="Disordered" evidence="1">
    <location>
        <begin position="325"/>
        <end position="345"/>
    </location>
</feature>
<feature type="compositionally biased region" description="Acidic residues" evidence="1">
    <location>
        <begin position="325"/>
        <end position="341"/>
    </location>
</feature>
<proteinExistence type="predicted"/>
<dbReference type="KEGG" id="vcw:GJQ55_11825"/>
<evidence type="ECO:0000313" key="3">
    <source>
        <dbReference type="Proteomes" id="UP000596074"/>
    </source>
</evidence>
<sequence>MLARNSDTVEIPKMERKRMFRLKFPLAILFSVLLAACGGSSDSVIPETGGNDDGTGGGGGDTPVNLSSVTYFPMNFFLQGEGYVDGEVFAGLMFDPLVKAYVIAPVGARTLEPVTASINDFNISVNGQAINRFEQYAMLQKIVGLPVELNTAVIIDASGTARSQVNKASLISAVNAYFDAVISSTDSVIRTQQFTVWIYGDEIETPLATFSDAAAAKTAAASAINTRWDQLGGGSATYEAIVNAVGSYFGTSPTDSFEEYDMVNDVIGDLLDGYDFNPSNHAMSKLSLSNVVLIGAGGMPSNNVFNAESVTAALNWQSLIVYDTDADTESDGGDDPAEEDASPIADSPVTYLGKPLFFVHVGGNSAEKTVTDLASVTIDGSGYNFAAALIAAQQNSISVRSRNNNQHLVRFAVRERDGKHNLLFSSRAAGYNFGLTTELDVSAYVEANDTDPVLFPIPDQVPARVEITTANNDFLAGGRVRIADAPRLYPATRYTVTSYGAADYSWTVGGNPRTAATDGSITISAADVGQIVQLTNTTLSSGTTIASLTIEN</sequence>
<dbReference type="EMBL" id="CP046056">
    <property type="protein sequence ID" value="QQD25119.1"/>
    <property type="molecule type" value="Genomic_DNA"/>
</dbReference>